<dbReference type="SUPFAM" id="SSF89392">
    <property type="entry name" value="Prokaryotic lipoproteins and lipoprotein localization factors"/>
    <property type="match status" value="1"/>
</dbReference>
<dbReference type="AlphaFoldDB" id="A0A2D6YK97"/>
<dbReference type="InterPro" id="IPR004564">
    <property type="entry name" value="OM_lipoprot_carrier_LolA-like"/>
</dbReference>
<dbReference type="EMBL" id="NZEX01000102">
    <property type="protein sequence ID" value="MAH63626.1"/>
    <property type="molecule type" value="Genomic_DNA"/>
</dbReference>
<accession>A0A2D6YK97</accession>
<dbReference type="InterPro" id="IPR018323">
    <property type="entry name" value="OM_lipoprot_carrier_LolA_Pbac"/>
</dbReference>
<evidence type="ECO:0000256" key="4">
    <source>
        <dbReference type="ARBA" id="ARBA00014035"/>
    </source>
</evidence>
<evidence type="ECO:0000256" key="8">
    <source>
        <dbReference type="ARBA" id="ARBA00023186"/>
    </source>
</evidence>
<dbReference type="Proteomes" id="UP000226525">
    <property type="component" value="Unassembled WGS sequence"/>
</dbReference>
<gene>
    <name evidence="9" type="primary">lolA</name>
    <name evidence="9" type="ORF">CMN54_09320</name>
</gene>
<reference evidence="10" key="1">
    <citation type="submission" date="2017-09" db="EMBL/GenBank/DDBJ databases">
        <title>The Reconstruction of 2,631 Draft Metagenome-Assembled Genomes from the Global Oceans.</title>
        <authorList>
            <person name="Tully B.J."/>
            <person name="Graham E.D."/>
            <person name="Heidelberg J.F."/>
        </authorList>
    </citation>
    <scope>NUCLEOTIDE SEQUENCE [LARGE SCALE GENOMIC DNA]</scope>
</reference>
<comment type="caution">
    <text evidence="9">The sequence shown here is derived from an EMBL/GenBank/DDBJ whole genome shotgun (WGS) entry which is preliminary data.</text>
</comment>
<protein>
    <recommendedName>
        <fullName evidence="4">Outer-membrane lipoprotein carrier protein</fullName>
    </recommendedName>
</protein>
<sequence>MTKFFIILFSIFSYPYFLQAITLERVQERYLKMQSFQGNFQQTTIVESEARQASASGSIAYQRPGKMRWEYQEPDPQLLVTDGDTLWLYDPLLENVTIQELSVVTDGTALAFLLGVGELTDDFTQRRMQKSLLSPDKSWKVLELVPNREQSVIEFLQLGVDSESGDLEALLLKDNSGSVRIIEFEALSYNVKFSDGFFTFEVPPGMEVIRP</sequence>
<evidence type="ECO:0000256" key="3">
    <source>
        <dbReference type="ARBA" id="ARBA00011245"/>
    </source>
</evidence>
<dbReference type="InterPro" id="IPR029046">
    <property type="entry name" value="LolA/LolB/LppX"/>
</dbReference>
<dbReference type="PANTHER" id="PTHR35869:SF1">
    <property type="entry name" value="OUTER-MEMBRANE LIPOPROTEIN CARRIER PROTEIN"/>
    <property type="match status" value="1"/>
</dbReference>
<comment type="subunit">
    <text evidence="3">Monomer.</text>
</comment>
<dbReference type="NCBIfam" id="TIGR00547">
    <property type="entry name" value="lolA"/>
    <property type="match status" value="1"/>
</dbReference>
<keyword evidence="8" id="KW-0143">Chaperone</keyword>
<keyword evidence="5" id="KW-0813">Transport</keyword>
<dbReference type="CDD" id="cd16325">
    <property type="entry name" value="LolA"/>
    <property type="match status" value="1"/>
</dbReference>
<dbReference type="Gene3D" id="2.50.20.10">
    <property type="entry name" value="Lipoprotein localisation LolA/LolB/LppX"/>
    <property type="match status" value="1"/>
</dbReference>
<evidence type="ECO:0000256" key="6">
    <source>
        <dbReference type="ARBA" id="ARBA00022764"/>
    </source>
</evidence>
<proteinExistence type="inferred from homology"/>
<keyword evidence="7" id="KW-0653">Protein transport</keyword>
<dbReference type="Pfam" id="PF03548">
    <property type="entry name" value="LolA"/>
    <property type="match status" value="1"/>
</dbReference>
<organism evidence="9 10">
    <name type="scientific">SAR324 cluster bacterium</name>
    <dbReference type="NCBI Taxonomy" id="2024889"/>
    <lineage>
        <taxon>Bacteria</taxon>
        <taxon>Deltaproteobacteria</taxon>
        <taxon>SAR324 cluster</taxon>
    </lineage>
</organism>
<comment type="similarity">
    <text evidence="2">Belongs to the LolA family.</text>
</comment>
<name>A0A2D6YK97_9DELT</name>
<comment type="subcellular location">
    <subcellularLocation>
        <location evidence="1">Periplasm</location>
    </subcellularLocation>
</comment>
<evidence type="ECO:0000256" key="7">
    <source>
        <dbReference type="ARBA" id="ARBA00022927"/>
    </source>
</evidence>
<keyword evidence="9" id="KW-0449">Lipoprotein</keyword>
<evidence type="ECO:0000256" key="5">
    <source>
        <dbReference type="ARBA" id="ARBA00022448"/>
    </source>
</evidence>
<dbReference type="GO" id="GO:0042597">
    <property type="term" value="C:periplasmic space"/>
    <property type="evidence" value="ECO:0007669"/>
    <property type="project" value="UniProtKB-SubCell"/>
</dbReference>
<evidence type="ECO:0000313" key="9">
    <source>
        <dbReference type="EMBL" id="MAH63626.1"/>
    </source>
</evidence>
<keyword evidence="6" id="KW-0574">Periplasm</keyword>
<evidence type="ECO:0000313" key="10">
    <source>
        <dbReference type="Proteomes" id="UP000226525"/>
    </source>
</evidence>
<dbReference type="GO" id="GO:0042953">
    <property type="term" value="P:lipoprotein transport"/>
    <property type="evidence" value="ECO:0007669"/>
    <property type="project" value="InterPro"/>
</dbReference>
<evidence type="ECO:0000256" key="1">
    <source>
        <dbReference type="ARBA" id="ARBA00004418"/>
    </source>
</evidence>
<evidence type="ECO:0000256" key="2">
    <source>
        <dbReference type="ARBA" id="ARBA00007615"/>
    </source>
</evidence>
<dbReference type="HAMAP" id="MF_00240">
    <property type="entry name" value="LolA"/>
    <property type="match status" value="1"/>
</dbReference>
<dbReference type="PANTHER" id="PTHR35869">
    <property type="entry name" value="OUTER-MEMBRANE LIPOPROTEIN CARRIER PROTEIN"/>
    <property type="match status" value="1"/>
</dbReference>